<keyword evidence="2" id="KW-0808">Transferase</keyword>
<dbReference type="PROSITE" id="PS51450">
    <property type="entry name" value="LRR"/>
    <property type="match status" value="4"/>
</dbReference>
<sequence length="732" mass="82753">MVAEALLKLGRSAPGTEHVYLNLSLSDRRLSDISLLCRYVHLEKLDLSNNKIYELSCVSHMPYLLELDASHNKLTTYFNFKPPKSLQVVNFAYNRIPEMRDLSAYQALTKLTLDNNNITMIQGLEKCHSLTYLSLANNKITSIRGLKNLPIKNLCLKSNQIKKAVGLEDLKVLQVLDLSGNQIKSLEGLEEHPQLEEINLEDNQVSELGELEYIESLLLLRGLNLLNNPVQEHPDYWLLVIFMLLRLTELDHKKITVQDKVAAVNKYDTPPELVAVQDHRTHIMYSMKQPQWIFNSTLPSLDAPYPMLVLTGPLECWKRELSHRLCRKFNNCFRYSPCHTTRGAYFGEENKLDYYFIAQEEFDKMVNTGQFIATFKYSGFYYGLGRDTIESIAREGFATCVHMEIEGVRSLKNSYFEPRYILLIPLDKEKYTSHLRRKGLFSRPEIEEAVNRVDMYIKLNQDCPGFFDAVFSIDDYEEAFIKLCNLIEEFLGQSQPSDSRLMDPGSDSSFLSGPEMARNALDIRGMYGLSSSPPPHEFLDSSAKNYAAIISAKLSAQKTPVEEASLLRRQRTARQGLMGKAVSSYSQLFERDLSSTTGTTHARFLEPPPSFSSMGSSKSSISTSHGILSTSPDQSSKMSSAKTFSSRGSSSRSPAGYARLSTDETTAEQKDRTDLDHPETKEKKTRHKPPSPHIPQVIVRPGSNTKPVLPPIPSGRKKPVSTPEAQLIPQRP</sequence>
<dbReference type="SMART" id="SM00365">
    <property type="entry name" value="LRR_SD22"/>
    <property type="match status" value="5"/>
</dbReference>
<gene>
    <name evidence="6" type="primary">LRGUK</name>
</gene>
<dbReference type="PROSITE" id="PS50052">
    <property type="entry name" value="GUANYLATE_KINASE_2"/>
    <property type="match status" value="1"/>
</dbReference>
<dbReference type="InterPro" id="IPR008144">
    <property type="entry name" value="Guanylate_kin-like_dom"/>
</dbReference>
<dbReference type="Pfam" id="PF00625">
    <property type="entry name" value="Guanylate_kin"/>
    <property type="match status" value="1"/>
</dbReference>
<dbReference type="InterPro" id="IPR008145">
    <property type="entry name" value="GK/Ca_channel_bsu"/>
</dbReference>
<dbReference type="HOGENOM" id="CLU_019293_0_0_1"/>
<evidence type="ECO:0000313" key="7">
    <source>
        <dbReference type="Proteomes" id="UP000001646"/>
    </source>
</evidence>
<dbReference type="Gene3D" id="3.80.10.10">
    <property type="entry name" value="Ribonuclease Inhibitor"/>
    <property type="match status" value="2"/>
</dbReference>
<name>G1KTJ2_ANOCA</name>
<keyword evidence="7" id="KW-1185">Reference proteome</keyword>
<dbReference type="Pfam" id="PF12799">
    <property type="entry name" value="LRR_4"/>
    <property type="match status" value="1"/>
</dbReference>
<dbReference type="AlphaFoldDB" id="G1KTJ2"/>
<dbReference type="PANTHER" id="PTHR23117:SF18">
    <property type="entry name" value="LEUCINE-RICH REPEAT AND GUANYLATE KINASE DOMAIN-CONTAINING PROTEIN"/>
    <property type="match status" value="1"/>
</dbReference>
<dbReference type="FunFam" id="3.80.10.10:FF:000191">
    <property type="entry name" value="Leucine rich repeats and guanylate kinase domain containing"/>
    <property type="match status" value="1"/>
</dbReference>
<dbReference type="STRING" id="28377.ENSACAP00000016840"/>
<feature type="region of interest" description="Disordered" evidence="4">
    <location>
        <begin position="596"/>
        <end position="732"/>
    </location>
</feature>
<feature type="compositionally biased region" description="Low complexity" evidence="4">
    <location>
        <begin position="611"/>
        <end position="653"/>
    </location>
</feature>
<evidence type="ECO:0000256" key="4">
    <source>
        <dbReference type="SAM" id="MobiDB-lite"/>
    </source>
</evidence>
<feature type="domain" description="Guanylate kinase-like" evidence="5">
    <location>
        <begin position="305"/>
        <end position="488"/>
    </location>
</feature>
<dbReference type="InterPro" id="IPR032675">
    <property type="entry name" value="LRR_dom_sf"/>
</dbReference>
<dbReference type="Ensembl" id="ENSACAT00000017175.4">
    <property type="protein sequence ID" value="ENSACAP00000016840.4"/>
    <property type="gene ID" value="ENSACAG00000017103.4"/>
</dbReference>
<evidence type="ECO:0000256" key="1">
    <source>
        <dbReference type="ARBA" id="ARBA00022614"/>
    </source>
</evidence>
<dbReference type="Proteomes" id="UP000001646">
    <property type="component" value="Chromosome 5"/>
</dbReference>
<dbReference type="eggNOG" id="KOG0531">
    <property type="taxonomic scope" value="Eukaryota"/>
</dbReference>
<dbReference type="CDD" id="cd00071">
    <property type="entry name" value="GMPK"/>
    <property type="match status" value="1"/>
</dbReference>
<dbReference type="GO" id="GO:0016740">
    <property type="term" value="F:transferase activity"/>
    <property type="evidence" value="ECO:0007669"/>
    <property type="project" value="UniProtKB-KW"/>
</dbReference>
<dbReference type="PANTHER" id="PTHR23117">
    <property type="entry name" value="GUANYLATE KINASE-RELATED"/>
    <property type="match status" value="1"/>
</dbReference>
<dbReference type="FunFam" id="3.80.10.10:FF:000813">
    <property type="entry name" value="Leucine rich repeats and guanylate kinase domain containing"/>
    <property type="match status" value="1"/>
</dbReference>
<dbReference type="SUPFAM" id="SSF52058">
    <property type="entry name" value="L domain-like"/>
    <property type="match status" value="1"/>
</dbReference>
<reference evidence="6" key="3">
    <citation type="submission" date="2025-09" db="UniProtKB">
        <authorList>
            <consortium name="Ensembl"/>
        </authorList>
    </citation>
    <scope>IDENTIFICATION</scope>
</reference>
<dbReference type="Pfam" id="PF14580">
    <property type="entry name" value="LRR_9"/>
    <property type="match status" value="1"/>
</dbReference>
<accession>G1KTJ2</accession>
<evidence type="ECO:0000259" key="5">
    <source>
        <dbReference type="PROSITE" id="PS50052"/>
    </source>
</evidence>
<protein>
    <submittedName>
        <fullName evidence="6">Leucine rich repeats and guanylate kinase domain containing</fullName>
    </submittedName>
</protein>
<dbReference type="InterPro" id="IPR025875">
    <property type="entry name" value="Leu-rich_rpt_4"/>
</dbReference>
<dbReference type="SMART" id="SM00072">
    <property type="entry name" value="GuKc"/>
    <property type="match status" value="1"/>
</dbReference>
<dbReference type="FunFam" id="3.40.50.300:FF:000828">
    <property type="entry name" value="leucine-rich repeat and guanylate kinase domain-containing protein-like"/>
    <property type="match status" value="1"/>
</dbReference>
<dbReference type="InterPro" id="IPR001611">
    <property type="entry name" value="Leu-rich_rpt"/>
</dbReference>
<dbReference type="eggNOG" id="KOG0707">
    <property type="taxonomic scope" value="Eukaryota"/>
</dbReference>
<dbReference type="InterPro" id="IPR027417">
    <property type="entry name" value="P-loop_NTPase"/>
</dbReference>
<dbReference type="Gene3D" id="3.40.50.300">
    <property type="entry name" value="P-loop containing nucleotide triphosphate hydrolases"/>
    <property type="match status" value="1"/>
</dbReference>
<evidence type="ECO:0000256" key="3">
    <source>
        <dbReference type="ARBA" id="ARBA00022737"/>
    </source>
</evidence>
<proteinExistence type="predicted"/>
<reference evidence="6" key="2">
    <citation type="submission" date="2025-08" db="UniProtKB">
        <authorList>
            <consortium name="Ensembl"/>
        </authorList>
    </citation>
    <scope>IDENTIFICATION</scope>
</reference>
<dbReference type="Bgee" id="ENSACAG00000017103">
    <property type="expression patterns" value="Expressed in forelimb bud and 9 other cell types or tissues"/>
</dbReference>
<organism evidence="6 7">
    <name type="scientific">Anolis carolinensis</name>
    <name type="common">Green anole</name>
    <name type="synonym">American chameleon</name>
    <dbReference type="NCBI Taxonomy" id="28377"/>
    <lineage>
        <taxon>Eukaryota</taxon>
        <taxon>Metazoa</taxon>
        <taxon>Chordata</taxon>
        <taxon>Craniata</taxon>
        <taxon>Vertebrata</taxon>
        <taxon>Euteleostomi</taxon>
        <taxon>Lepidosauria</taxon>
        <taxon>Squamata</taxon>
        <taxon>Bifurcata</taxon>
        <taxon>Unidentata</taxon>
        <taxon>Episquamata</taxon>
        <taxon>Toxicofera</taxon>
        <taxon>Iguania</taxon>
        <taxon>Dactyloidae</taxon>
        <taxon>Anolis</taxon>
    </lineage>
</organism>
<reference evidence="6 7" key="1">
    <citation type="submission" date="2009-12" db="EMBL/GenBank/DDBJ databases">
        <title>The Genome Sequence of Anolis carolinensis (Green Anole Lizard).</title>
        <authorList>
            <consortium name="The Genome Sequencing Platform"/>
            <person name="Di Palma F."/>
            <person name="Alfoldi J."/>
            <person name="Heiman D."/>
            <person name="Young S."/>
            <person name="Grabherr M."/>
            <person name="Johnson J."/>
            <person name="Lander E.S."/>
            <person name="Lindblad-Toh K."/>
        </authorList>
    </citation>
    <scope>NUCLEOTIDE SEQUENCE [LARGE SCALE GENOMIC DNA]</scope>
    <source>
        <strain evidence="6 7">JBL SC #1</strain>
    </source>
</reference>
<keyword evidence="3" id="KW-0677">Repeat</keyword>
<evidence type="ECO:0000313" key="6">
    <source>
        <dbReference type="Ensembl" id="ENSACAP00000016840.4"/>
    </source>
</evidence>
<feature type="compositionally biased region" description="Basic and acidic residues" evidence="4">
    <location>
        <begin position="667"/>
        <end position="682"/>
    </location>
</feature>
<dbReference type="GeneTree" id="ENSGT00940000157992"/>
<dbReference type="SUPFAM" id="SSF52540">
    <property type="entry name" value="P-loop containing nucleoside triphosphate hydrolases"/>
    <property type="match status" value="1"/>
</dbReference>
<evidence type="ECO:0000256" key="2">
    <source>
        <dbReference type="ARBA" id="ARBA00022679"/>
    </source>
</evidence>
<keyword evidence="1" id="KW-0433">Leucine-rich repeat</keyword>